<accession>A0ABW2YEE9</accession>
<evidence type="ECO:0000256" key="1">
    <source>
        <dbReference type="SAM" id="SignalP"/>
    </source>
</evidence>
<gene>
    <name evidence="2" type="ORF">ACFQ0E_10540</name>
</gene>
<feature type="signal peptide" evidence="1">
    <location>
        <begin position="1"/>
        <end position="20"/>
    </location>
</feature>
<dbReference type="RefSeq" id="WP_386823605.1">
    <property type="nucleotide sequence ID" value="NZ_JBHTIF010000001.1"/>
</dbReference>
<dbReference type="PROSITE" id="PS51257">
    <property type="entry name" value="PROKAR_LIPOPROTEIN"/>
    <property type="match status" value="1"/>
</dbReference>
<dbReference type="InterPro" id="IPR029033">
    <property type="entry name" value="His_PPase_superfam"/>
</dbReference>
<organism evidence="2 3">
    <name type="scientific">Lysobacter brunescens</name>
    <dbReference type="NCBI Taxonomy" id="262323"/>
    <lineage>
        <taxon>Bacteria</taxon>
        <taxon>Pseudomonadati</taxon>
        <taxon>Pseudomonadota</taxon>
        <taxon>Gammaproteobacteria</taxon>
        <taxon>Lysobacterales</taxon>
        <taxon>Lysobacteraceae</taxon>
        <taxon>Lysobacter</taxon>
    </lineage>
</organism>
<dbReference type="Pfam" id="PF00300">
    <property type="entry name" value="His_Phos_1"/>
    <property type="match status" value="1"/>
</dbReference>
<dbReference type="EMBL" id="JBHTIF010000001">
    <property type="protein sequence ID" value="MFD0726036.1"/>
    <property type="molecule type" value="Genomic_DNA"/>
</dbReference>
<keyword evidence="3" id="KW-1185">Reference proteome</keyword>
<name>A0ABW2YEE9_9GAMM</name>
<feature type="chain" id="PRO_5045063928" evidence="1">
    <location>
        <begin position="21"/>
        <end position="175"/>
    </location>
</feature>
<sequence>MNRIATLLGILLVLAATGCAMPTERAAQTEAQGVVFVLVRHAEKAKDDPKDPTLSDAGMARANRLAESLAKQHVVAAYATAYRRTQLTAAPTARSHGLDVRTHDAGMPAVEFARQLRASHRTGTVLVVGHSNTIPELAGALCACPVAPMAEDEFDRRMDIRIDADDRATLAQRRD</sequence>
<proteinExistence type="predicted"/>
<protein>
    <submittedName>
        <fullName evidence="2">SixA phosphatase family protein</fullName>
    </submittedName>
</protein>
<dbReference type="CDD" id="cd07067">
    <property type="entry name" value="HP_PGM_like"/>
    <property type="match status" value="1"/>
</dbReference>
<evidence type="ECO:0000313" key="3">
    <source>
        <dbReference type="Proteomes" id="UP001597110"/>
    </source>
</evidence>
<evidence type="ECO:0000313" key="2">
    <source>
        <dbReference type="EMBL" id="MFD0726036.1"/>
    </source>
</evidence>
<dbReference type="InterPro" id="IPR013078">
    <property type="entry name" value="His_Pase_superF_clade-1"/>
</dbReference>
<keyword evidence="1" id="KW-0732">Signal</keyword>
<comment type="caution">
    <text evidence="2">The sequence shown here is derived from an EMBL/GenBank/DDBJ whole genome shotgun (WGS) entry which is preliminary data.</text>
</comment>
<dbReference type="SUPFAM" id="SSF53254">
    <property type="entry name" value="Phosphoglycerate mutase-like"/>
    <property type="match status" value="1"/>
</dbReference>
<dbReference type="Proteomes" id="UP001597110">
    <property type="component" value="Unassembled WGS sequence"/>
</dbReference>
<reference evidence="3" key="1">
    <citation type="journal article" date="2019" name="Int. J. Syst. Evol. Microbiol.">
        <title>The Global Catalogue of Microorganisms (GCM) 10K type strain sequencing project: providing services to taxonomists for standard genome sequencing and annotation.</title>
        <authorList>
            <consortium name="The Broad Institute Genomics Platform"/>
            <consortium name="The Broad Institute Genome Sequencing Center for Infectious Disease"/>
            <person name="Wu L."/>
            <person name="Ma J."/>
        </authorList>
    </citation>
    <scope>NUCLEOTIDE SEQUENCE [LARGE SCALE GENOMIC DNA]</scope>
    <source>
        <strain evidence="3">CCUG 55585</strain>
    </source>
</reference>
<dbReference type="Gene3D" id="3.40.50.1240">
    <property type="entry name" value="Phosphoglycerate mutase-like"/>
    <property type="match status" value="1"/>
</dbReference>